<feature type="compositionally biased region" description="Polar residues" evidence="1">
    <location>
        <begin position="434"/>
        <end position="450"/>
    </location>
</feature>
<sequence length="552" mass="61287">MTDPALDQPQLEEYDDIDGEVRYPHTNGELHFVADRDSDLYDLRWHWHRRAYARSICIRFDAPIYTSSGISSEQLDDVLPLAVQLYPGYQETIYGVEGVIVSKRIFAPLDSYYDRSLLWMMEAQAEGDRLIQIRVEIDWGEPLEQRMVDGLLVAQKDPGDAKGAHGQRNAESTRVFGAAEGRPDLVEFPTESQAHLVYHVLVAGQVDLPLILALSDVGEQVAWNGFLVQRDISRAFKRSRNSWHDITHRGRLWSPDIGANLAVQQAKIDAVQRLARFRSGYAPADRSIEAVPSLVELFDTFAPVHSRAMLDTLRRVAERTGGTLPRQLPVLPRGPVDVPEDSIPFAAAAYLETLHTHLQRLPDREWLATHQQALTSTANELCAFSQVPTGSSAPKNSAACAADAACRALTAASALAGQLNQTEDAARWAGAAAQSGNSEQASVSEPPSTADSSIWDLIGITTEEGELTIHRMWPSHWDWWALLQLPFRAQGEDDTVSLLWDGETLHSTRPVTFAGPVAVQNQVHAYGSDEHSFDLRFRLGSELFIPTFLSEL</sequence>
<evidence type="ECO:0000256" key="1">
    <source>
        <dbReference type="SAM" id="MobiDB-lite"/>
    </source>
</evidence>
<proteinExistence type="predicted"/>
<accession>A0A6B0YUU7</accession>
<evidence type="ECO:0000313" key="2">
    <source>
        <dbReference type="EMBL" id="MXY94884.1"/>
    </source>
</evidence>
<organism evidence="2">
    <name type="scientific">Caldilineaceae bacterium SB0664_bin_27</name>
    <dbReference type="NCBI Taxonomy" id="2605260"/>
    <lineage>
        <taxon>Bacteria</taxon>
        <taxon>Bacillati</taxon>
        <taxon>Chloroflexota</taxon>
        <taxon>Caldilineae</taxon>
        <taxon>Caldilineales</taxon>
        <taxon>Caldilineaceae</taxon>
    </lineage>
</organism>
<feature type="region of interest" description="Disordered" evidence="1">
    <location>
        <begin position="428"/>
        <end position="450"/>
    </location>
</feature>
<protein>
    <submittedName>
        <fullName evidence="2">Uncharacterized protein</fullName>
    </submittedName>
</protein>
<dbReference type="EMBL" id="VXRG01000130">
    <property type="protein sequence ID" value="MXY94884.1"/>
    <property type="molecule type" value="Genomic_DNA"/>
</dbReference>
<comment type="caution">
    <text evidence="2">The sequence shown here is derived from an EMBL/GenBank/DDBJ whole genome shotgun (WGS) entry which is preliminary data.</text>
</comment>
<reference evidence="2" key="1">
    <citation type="submission" date="2019-09" db="EMBL/GenBank/DDBJ databases">
        <title>Characterisation of the sponge microbiome using genome-centric metagenomics.</title>
        <authorList>
            <person name="Engelberts J.P."/>
            <person name="Robbins S.J."/>
            <person name="De Goeij J.M."/>
            <person name="Aranda M."/>
            <person name="Bell S.C."/>
            <person name="Webster N.S."/>
        </authorList>
    </citation>
    <scope>NUCLEOTIDE SEQUENCE</scope>
    <source>
        <strain evidence="2">SB0664_bin_27</strain>
    </source>
</reference>
<dbReference type="AlphaFoldDB" id="A0A6B0YUU7"/>
<name>A0A6B0YUU7_9CHLR</name>
<gene>
    <name evidence="2" type="ORF">F4Y42_15710</name>
</gene>